<evidence type="ECO:0000256" key="7">
    <source>
        <dbReference type="ARBA" id="ARBA00022729"/>
    </source>
</evidence>
<comment type="similarity">
    <text evidence="2">Belongs to the BexD/CtrA/VexA family.</text>
</comment>
<keyword evidence="6 16" id="KW-0812">Transmembrane</keyword>
<keyword evidence="11 16" id="KW-0472">Membrane</keyword>
<protein>
    <submittedName>
        <fullName evidence="19">Polysaccharide export protein</fullName>
    </submittedName>
</protein>
<organism evidence="19 20">
    <name type="scientific">Flavobacterium silvaticum</name>
    <dbReference type="NCBI Taxonomy" id="1852020"/>
    <lineage>
        <taxon>Bacteria</taxon>
        <taxon>Pseudomonadati</taxon>
        <taxon>Bacteroidota</taxon>
        <taxon>Flavobacteriia</taxon>
        <taxon>Flavobacteriales</taxon>
        <taxon>Flavobacteriaceae</taxon>
        <taxon>Flavobacterium</taxon>
    </lineage>
</organism>
<evidence type="ECO:0000256" key="13">
    <source>
        <dbReference type="ARBA" id="ARBA00023237"/>
    </source>
</evidence>
<dbReference type="Gene3D" id="3.10.560.10">
    <property type="entry name" value="Outer membrane lipoprotein wza domain like"/>
    <property type="match status" value="1"/>
</dbReference>
<gene>
    <name evidence="19" type="ORF">G6047_15755</name>
</gene>
<dbReference type="GO" id="GO:0015159">
    <property type="term" value="F:polysaccharide transmembrane transporter activity"/>
    <property type="evidence" value="ECO:0007669"/>
    <property type="project" value="InterPro"/>
</dbReference>
<sequence>MSISFQKCVAIAAVTFLLGSCASPKKIVYVQDIEGNASYEASKRYEAVLQPDDILGILVTSISPEVAAPFNMGPSGSGAGSAGSSGVSSSSSSSGSDSSPNQSGGLRSYLIDNSGYIDFPVLGKIKLGGLTKSEANALMVKKISEYITDPIVTMRILNYKISVLGEVKSPGVVESRGERITLLDALSAVGDLTIYGRRHNILIIREVEGKKTYNRIDITKSDFLNSPFYYLAQNDVVYVEPNRTKVNSSVIGADIGTFISLTSLAITIFLLITR</sequence>
<evidence type="ECO:0000256" key="8">
    <source>
        <dbReference type="ARBA" id="ARBA00023047"/>
    </source>
</evidence>
<dbReference type="InterPro" id="IPR054765">
    <property type="entry name" value="SLBB_dom"/>
</dbReference>
<dbReference type="Pfam" id="PF22461">
    <property type="entry name" value="SLBB_2"/>
    <property type="match status" value="1"/>
</dbReference>
<feature type="domain" description="Polysaccharide export protein N-terminal" evidence="17">
    <location>
        <begin position="43"/>
        <end position="156"/>
    </location>
</feature>
<comment type="caution">
    <text evidence="19">The sequence shown here is derived from an EMBL/GenBank/DDBJ whole genome shotgun (WGS) entry which is preliminary data.</text>
</comment>
<dbReference type="InterPro" id="IPR049712">
    <property type="entry name" value="Poly_export"/>
</dbReference>
<evidence type="ECO:0000256" key="15">
    <source>
        <dbReference type="SAM" id="MobiDB-lite"/>
    </source>
</evidence>
<evidence type="ECO:0000256" key="5">
    <source>
        <dbReference type="ARBA" id="ARBA00022597"/>
    </source>
</evidence>
<reference evidence="19" key="1">
    <citation type="submission" date="2020-02" db="EMBL/GenBank/DDBJ databases">
        <title>Flavobacterium sp. genome.</title>
        <authorList>
            <person name="Jung H.S."/>
            <person name="Baek J.H."/>
            <person name="Jeon C.O."/>
        </authorList>
    </citation>
    <scope>NUCLEOTIDE SEQUENCE</scope>
    <source>
        <strain evidence="19">SE-s28</strain>
    </source>
</reference>
<evidence type="ECO:0000256" key="11">
    <source>
        <dbReference type="ARBA" id="ARBA00023136"/>
    </source>
</evidence>
<keyword evidence="20" id="KW-1185">Reference proteome</keyword>
<evidence type="ECO:0000256" key="10">
    <source>
        <dbReference type="ARBA" id="ARBA00023114"/>
    </source>
</evidence>
<evidence type="ECO:0000259" key="17">
    <source>
        <dbReference type="Pfam" id="PF02563"/>
    </source>
</evidence>
<feature type="domain" description="SLBB" evidence="18">
    <location>
        <begin position="160"/>
        <end position="239"/>
    </location>
</feature>
<dbReference type="PANTHER" id="PTHR33619:SF3">
    <property type="entry name" value="POLYSACCHARIDE EXPORT PROTEIN GFCE-RELATED"/>
    <property type="match status" value="1"/>
</dbReference>
<keyword evidence="10" id="KW-0626">Porin</keyword>
<dbReference type="Gene3D" id="3.30.1950.10">
    <property type="entry name" value="wza like domain"/>
    <property type="match status" value="1"/>
</dbReference>
<dbReference type="GO" id="GO:0046930">
    <property type="term" value="C:pore complex"/>
    <property type="evidence" value="ECO:0007669"/>
    <property type="project" value="UniProtKB-KW"/>
</dbReference>
<keyword evidence="16" id="KW-1133">Transmembrane helix</keyword>
<dbReference type="PANTHER" id="PTHR33619">
    <property type="entry name" value="POLYSACCHARIDE EXPORT PROTEIN GFCE-RELATED"/>
    <property type="match status" value="1"/>
</dbReference>
<keyword evidence="4" id="KW-1134">Transmembrane beta strand</keyword>
<evidence type="ECO:0000256" key="14">
    <source>
        <dbReference type="ARBA" id="ARBA00023288"/>
    </source>
</evidence>
<evidence type="ECO:0000256" key="3">
    <source>
        <dbReference type="ARBA" id="ARBA00022448"/>
    </source>
</evidence>
<proteinExistence type="inferred from homology"/>
<evidence type="ECO:0000256" key="16">
    <source>
        <dbReference type="SAM" id="Phobius"/>
    </source>
</evidence>
<evidence type="ECO:0000256" key="6">
    <source>
        <dbReference type="ARBA" id="ARBA00022692"/>
    </source>
</evidence>
<comment type="subcellular location">
    <subcellularLocation>
        <location evidence="1">Cell outer membrane</location>
        <topology evidence="1">Multi-pass membrane protein</topology>
    </subcellularLocation>
</comment>
<keyword evidence="3" id="KW-0813">Transport</keyword>
<keyword evidence="14" id="KW-0449">Lipoprotein</keyword>
<dbReference type="PROSITE" id="PS51257">
    <property type="entry name" value="PROKAR_LIPOPROTEIN"/>
    <property type="match status" value="1"/>
</dbReference>
<keyword evidence="8" id="KW-0625">Polysaccharide transport</keyword>
<evidence type="ECO:0000259" key="18">
    <source>
        <dbReference type="Pfam" id="PF22461"/>
    </source>
</evidence>
<evidence type="ECO:0000256" key="9">
    <source>
        <dbReference type="ARBA" id="ARBA00023065"/>
    </source>
</evidence>
<dbReference type="GO" id="GO:0015288">
    <property type="term" value="F:porin activity"/>
    <property type="evidence" value="ECO:0007669"/>
    <property type="project" value="UniProtKB-KW"/>
</dbReference>
<keyword evidence="12" id="KW-0564">Palmitate</keyword>
<evidence type="ECO:0000256" key="4">
    <source>
        <dbReference type="ARBA" id="ARBA00022452"/>
    </source>
</evidence>
<evidence type="ECO:0000313" key="20">
    <source>
        <dbReference type="Proteomes" id="UP000712080"/>
    </source>
</evidence>
<feature type="region of interest" description="Disordered" evidence="15">
    <location>
        <begin position="77"/>
        <end position="103"/>
    </location>
</feature>
<evidence type="ECO:0000256" key="2">
    <source>
        <dbReference type="ARBA" id="ARBA00009450"/>
    </source>
</evidence>
<evidence type="ECO:0000256" key="12">
    <source>
        <dbReference type="ARBA" id="ARBA00023139"/>
    </source>
</evidence>
<dbReference type="GO" id="GO:0009279">
    <property type="term" value="C:cell outer membrane"/>
    <property type="evidence" value="ECO:0007669"/>
    <property type="project" value="UniProtKB-SubCell"/>
</dbReference>
<feature type="compositionally biased region" description="Low complexity" evidence="15">
    <location>
        <begin position="84"/>
        <end position="103"/>
    </location>
</feature>
<dbReference type="RefSeq" id="WP_169528581.1">
    <property type="nucleotide sequence ID" value="NZ_JAAMPU010000108.1"/>
</dbReference>
<evidence type="ECO:0000256" key="1">
    <source>
        <dbReference type="ARBA" id="ARBA00004571"/>
    </source>
</evidence>
<keyword evidence="5" id="KW-0762">Sugar transport</keyword>
<feature type="transmembrane region" description="Helical" evidence="16">
    <location>
        <begin position="250"/>
        <end position="272"/>
    </location>
</feature>
<keyword evidence="7" id="KW-0732">Signal</keyword>
<name>A0A972FUD1_9FLAO</name>
<dbReference type="GO" id="GO:0006811">
    <property type="term" value="P:monoatomic ion transport"/>
    <property type="evidence" value="ECO:0007669"/>
    <property type="project" value="UniProtKB-KW"/>
</dbReference>
<keyword evidence="9" id="KW-0406">Ion transport</keyword>
<evidence type="ECO:0000313" key="19">
    <source>
        <dbReference type="EMBL" id="NMH29494.1"/>
    </source>
</evidence>
<dbReference type="InterPro" id="IPR003715">
    <property type="entry name" value="Poly_export_N"/>
</dbReference>
<keyword evidence="13" id="KW-0998">Cell outer membrane</keyword>
<dbReference type="EMBL" id="JAAMPU010000108">
    <property type="protein sequence ID" value="NMH29494.1"/>
    <property type="molecule type" value="Genomic_DNA"/>
</dbReference>
<dbReference type="Pfam" id="PF02563">
    <property type="entry name" value="Poly_export"/>
    <property type="match status" value="1"/>
</dbReference>
<dbReference type="Proteomes" id="UP000712080">
    <property type="component" value="Unassembled WGS sequence"/>
</dbReference>
<dbReference type="AlphaFoldDB" id="A0A972FUD1"/>
<accession>A0A972FUD1</accession>